<dbReference type="EMBL" id="WVRA01000001">
    <property type="protein sequence ID" value="NOE16708.1"/>
    <property type="molecule type" value="Genomic_DNA"/>
</dbReference>
<evidence type="ECO:0000256" key="3">
    <source>
        <dbReference type="ARBA" id="ARBA00022448"/>
    </source>
</evidence>
<evidence type="ECO:0000256" key="7">
    <source>
        <dbReference type="ARBA" id="ARBA00023136"/>
    </source>
</evidence>
<reference evidence="9" key="1">
    <citation type="submission" date="2019-12" db="EMBL/GenBank/DDBJ databases">
        <title>Ruegeria JWLKs population differentiation of coral mucus and skeleton niches.</title>
        <authorList>
            <person name="Luo D."/>
        </authorList>
    </citation>
    <scope>NUCLEOTIDE SEQUENCE</scope>
    <source>
        <strain evidence="9">HKCCD6181</strain>
    </source>
</reference>
<protein>
    <recommendedName>
        <fullName evidence="8">Probable membrane transporter protein</fullName>
    </recommendedName>
</protein>
<feature type="transmembrane region" description="Helical" evidence="8">
    <location>
        <begin position="175"/>
        <end position="194"/>
    </location>
</feature>
<feature type="transmembrane region" description="Helical" evidence="8">
    <location>
        <begin position="137"/>
        <end position="163"/>
    </location>
</feature>
<dbReference type="PANTHER" id="PTHR30269">
    <property type="entry name" value="TRANSMEMBRANE PROTEIN YFCA"/>
    <property type="match status" value="1"/>
</dbReference>
<keyword evidence="5 8" id="KW-0812">Transmembrane</keyword>
<feature type="transmembrane region" description="Helical" evidence="8">
    <location>
        <begin position="229"/>
        <end position="249"/>
    </location>
</feature>
<proteinExistence type="inferred from homology"/>
<keyword evidence="6 8" id="KW-1133">Transmembrane helix</keyword>
<gene>
    <name evidence="9" type="ORF">GS634_01060</name>
</gene>
<keyword evidence="4 8" id="KW-1003">Cell membrane</keyword>
<name>A0AA91BS52_9RHOB</name>
<dbReference type="InterPro" id="IPR052017">
    <property type="entry name" value="TSUP"/>
</dbReference>
<evidence type="ECO:0000256" key="6">
    <source>
        <dbReference type="ARBA" id="ARBA00022989"/>
    </source>
</evidence>
<dbReference type="PANTHER" id="PTHR30269:SF37">
    <property type="entry name" value="MEMBRANE TRANSPORTER PROTEIN"/>
    <property type="match status" value="1"/>
</dbReference>
<dbReference type="Proteomes" id="UP000597886">
    <property type="component" value="Unassembled WGS sequence"/>
</dbReference>
<evidence type="ECO:0000256" key="5">
    <source>
        <dbReference type="ARBA" id="ARBA00022692"/>
    </source>
</evidence>
<evidence type="ECO:0000313" key="9">
    <source>
        <dbReference type="EMBL" id="NOE16708.1"/>
    </source>
</evidence>
<comment type="subcellular location">
    <subcellularLocation>
        <location evidence="1 8">Cell membrane</location>
        <topology evidence="1 8">Multi-pass membrane protein</topology>
    </subcellularLocation>
</comment>
<feature type="transmembrane region" description="Helical" evidence="8">
    <location>
        <begin position="105"/>
        <end position="125"/>
    </location>
</feature>
<sequence>MPEALQQALSLPGLGWLVLTIGAAGLVRGFTGFGTAMIFVPVATQFLPIADVVFLMAATGIVSTFALAPQAWRECDKTEISTLGVAAALTVPLGLWVMAQADTVVLRWIACGITGVTLLAIVTGWRWQGRLGVPGRLAIGSSAGVIGGMTGLTGPVVIVFYLASSSDVRKIRANTIIFLALLDVAIVFSILIGGAADLSILWIVLLLGLPYLSTTLIGKALFDPKLERIYRAAAYSVILIAVVSGLPILD</sequence>
<comment type="caution">
    <text evidence="9">The sequence shown here is derived from an EMBL/GenBank/DDBJ whole genome shotgun (WGS) entry which is preliminary data.</text>
</comment>
<accession>A0AA91BS52</accession>
<evidence type="ECO:0000256" key="1">
    <source>
        <dbReference type="ARBA" id="ARBA00004651"/>
    </source>
</evidence>
<keyword evidence="7 8" id="KW-0472">Membrane</keyword>
<organism evidence="9 10">
    <name type="scientific">Ruegeria atlantica</name>
    <dbReference type="NCBI Taxonomy" id="81569"/>
    <lineage>
        <taxon>Bacteria</taxon>
        <taxon>Pseudomonadati</taxon>
        <taxon>Pseudomonadota</taxon>
        <taxon>Alphaproteobacteria</taxon>
        <taxon>Rhodobacterales</taxon>
        <taxon>Roseobacteraceae</taxon>
        <taxon>Ruegeria</taxon>
    </lineage>
</organism>
<feature type="transmembrane region" description="Helical" evidence="8">
    <location>
        <begin position="46"/>
        <end position="68"/>
    </location>
</feature>
<evidence type="ECO:0000256" key="2">
    <source>
        <dbReference type="ARBA" id="ARBA00009142"/>
    </source>
</evidence>
<dbReference type="GO" id="GO:0005886">
    <property type="term" value="C:plasma membrane"/>
    <property type="evidence" value="ECO:0007669"/>
    <property type="project" value="UniProtKB-SubCell"/>
</dbReference>
<keyword evidence="3" id="KW-0813">Transport</keyword>
<feature type="transmembrane region" description="Helical" evidence="8">
    <location>
        <begin position="200"/>
        <end position="222"/>
    </location>
</feature>
<feature type="transmembrane region" description="Helical" evidence="8">
    <location>
        <begin position="80"/>
        <end position="98"/>
    </location>
</feature>
<evidence type="ECO:0000256" key="4">
    <source>
        <dbReference type="ARBA" id="ARBA00022475"/>
    </source>
</evidence>
<evidence type="ECO:0000313" key="10">
    <source>
        <dbReference type="Proteomes" id="UP000597886"/>
    </source>
</evidence>
<dbReference type="AlphaFoldDB" id="A0AA91BS52"/>
<feature type="transmembrane region" description="Helical" evidence="8">
    <location>
        <begin position="14"/>
        <end position="39"/>
    </location>
</feature>
<comment type="similarity">
    <text evidence="2 8">Belongs to the 4-toluene sulfonate uptake permease (TSUP) (TC 2.A.102) family.</text>
</comment>
<evidence type="ECO:0000256" key="8">
    <source>
        <dbReference type="RuleBase" id="RU363041"/>
    </source>
</evidence>
<dbReference type="InterPro" id="IPR002781">
    <property type="entry name" value="TM_pro_TauE-like"/>
</dbReference>
<dbReference type="Pfam" id="PF01925">
    <property type="entry name" value="TauE"/>
    <property type="match status" value="1"/>
</dbReference>